<dbReference type="SUPFAM" id="SSF53850">
    <property type="entry name" value="Periplasmic binding protein-like II"/>
    <property type="match status" value="1"/>
</dbReference>
<dbReference type="RefSeq" id="WP_380252015.1">
    <property type="nucleotide sequence ID" value="NZ_JBHUII010000004.1"/>
</dbReference>
<dbReference type="Pfam" id="PF00126">
    <property type="entry name" value="HTH_1"/>
    <property type="match status" value="1"/>
</dbReference>
<feature type="domain" description="HTH lysR-type" evidence="5">
    <location>
        <begin position="1"/>
        <end position="59"/>
    </location>
</feature>
<dbReference type="EMBL" id="JBHUII010000004">
    <property type="protein sequence ID" value="MFD2206439.1"/>
    <property type="molecule type" value="Genomic_DNA"/>
</dbReference>
<comment type="similarity">
    <text evidence="1">Belongs to the LysR transcriptional regulatory family.</text>
</comment>
<comment type="caution">
    <text evidence="6">The sequence shown here is derived from an EMBL/GenBank/DDBJ whole genome shotgun (WGS) entry which is preliminary data.</text>
</comment>
<sequence length="285" mass="32236">MNDWDDYRYFQAVVKTGGLSAAARVLNVSQPTVGRRIAGMEAQLGQELLERDGKRVRLTEYGKLFAKRIEPLVETASRLEKDLEGFGKKEHPPVRITSTDGLALYWLPEMLGRLHDDEPDIKFLILPGNQLEDLNKREADIAFRVKGDPVQGLIEENILELKNSLWASSGYLEKNGVPEEMEGLASHSLIAFNESYMAMRHMKIFGDRNLSGNIVFRSDNVPVQARAVQAGIGIGILPDYLANQLELQKISWNEKISITQFSMLTHPTALAREEIYKVWSYFKSL</sequence>
<dbReference type="Gene3D" id="3.40.190.290">
    <property type="match status" value="1"/>
</dbReference>
<evidence type="ECO:0000259" key="5">
    <source>
        <dbReference type="PROSITE" id="PS50931"/>
    </source>
</evidence>
<gene>
    <name evidence="6" type="ORF">ACFSKO_12475</name>
</gene>
<dbReference type="Gene3D" id="1.10.10.10">
    <property type="entry name" value="Winged helix-like DNA-binding domain superfamily/Winged helix DNA-binding domain"/>
    <property type="match status" value="1"/>
</dbReference>
<dbReference type="PANTHER" id="PTHR30126:SF21">
    <property type="entry name" value="TRANSCRIPTIONAL REGULATOR-RELATED"/>
    <property type="match status" value="1"/>
</dbReference>
<dbReference type="InterPro" id="IPR036388">
    <property type="entry name" value="WH-like_DNA-bd_sf"/>
</dbReference>
<organism evidence="6 7">
    <name type="scientific">Kiloniella antarctica</name>
    <dbReference type="NCBI Taxonomy" id="1550907"/>
    <lineage>
        <taxon>Bacteria</taxon>
        <taxon>Pseudomonadati</taxon>
        <taxon>Pseudomonadota</taxon>
        <taxon>Alphaproteobacteria</taxon>
        <taxon>Rhodospirillales</taxon>
        <taxon>Kiloniellaceae</taxon>
        <taxon>Kiloniella</taxon>
    </lineage>
</organism>
<evidence type="ECO:0000313" key="7">
    <source>
        <dbReference type="Proteomes" id="UP001597294"/>
    </source>
</evidence>
<keyword evidence="4" id="KW-0804">Transcription</keyword>
<evidence type="ECO:0000256" key="2">
    <source>
        <dbReference type="ARBA" id="ARBA00023015"/>
    </source>
</evidence>
<dbReference type="PROSITE" id="PS50931">
    <property type="entry name" value="HTH_LYSR"/>
    <property type="match status" value="1"/>
</dbReference>
<keyword evidence="2" id="KW-0805">Transcription regulation</keyword>
<evidence type="ECO:0000256" key="4">
    <source>
        <dbReference type="ARBA" id="ARBA00023163"/>
    </source>
</evidence>
<evidence type="ECO:0000313" key="6">
    <source>
        <dbReference type="EMBL" id="MFD2206439.1"/>
    </source>
</evidence>
<evidence type="ECO:0000256" key="3">
    <source>
        <dbReference type="ARBA" id="ARBA00023125"/>
    </source>
</evidence>
<dbReference type="SUPFAM" id="SSF46785">
    <property type="entry name" value="Winged helix' DNA-binding domain"/>
    <property type="match status" value="1"/>
</dbReference>
<accession>A0ABW5BLL7</accession>
<evidence type="ECO:0000256" key="1">
    <source>
        <dbReference type="ARBA" id="ARBA00009437"/>
    </source>
</evidence>
<dbReference type="CDD" id="cd05466">
    <property type="entry name" value="PBP2_LTTR_substrate"/>
    <property type="match status" value="1"/>
</dbReference>
<protein>
    <submittedName>
        <fullName evidence="6">LysR family transcriptional regulator</fullName>
    </submittedName>
</protein>
<dbReference type="InterPro" id="IPR036390">
    <property type="entry name" value="WH_DNA-bd_sf"/>
</dbReference>
<keyword evidence="7" id="KW-1185">Reference proteome</keyword>
<dbReference type="InterPro" id="IPR005119">
    <property type="entry name" value="LysR_subst-bd"/>
</dbReference>
<dbReference type="InterPro" id="IPR000847">
    <property type="entry name" value="LysR_HTH_N"/>
</dbReference>
<proteinExistence type="inferred from homology"/>
<dbReference type="PANTHER" id="PTHR30126">
    <property type="entry name" value="HTH-TYPE TRANSCRIPTIONAL REGULATOR"/>
    <property type="match status" value="1"/>
</dbReference>
<keyword evidence="3" id="KW-0238">DNA-binding</keyword>
<dbReference type="PRINTS" id="PR00039">
    <property type="entry name" value="HTHLYSR"/>
</dbReference>
<reference evidence="7" key="1">
    <citation type="journal article" date="2019" name="Int. J. Syst. Evol. Microbiol.">
        <title>The Global Catalogue of Microorganisms (GCM) 10K type strain sequencing project: providing services to taxonomists for standard genome sequencing and annotation.</title>
        <authorList>
            <consortium name="The Broad Institute Genomics Platform"/>
            <consortium name="The Broad Institute Genome Sequencing Center for Infectious Disease"/>
            <person name="Wu L."/>
            <person name="Ma J."/>
        </authorList>
    </citation>
    <scope>NUCLEOTIDE SEQUENCE [LARGE SCALE GENOMIC DNA]</scope>
    <source>
        <strain evidence="7">CGMCC 4.7192</strain>
    </source>
</reference>
<dbReference type="Proteomes" id="UP001597294">
    <property type="component" value="Unassembled WGS sequence"/>
</dbReference>
<name>A0ABW5BLL7_9PROT</name>
<dbReference type="Pfam" id="PF03466">
    <property type="entry name" value="LysR_substrate"/>
    <property type="match status" value="1"/>
</dbReference>